<evidence type="ECO:0000313" key="2">
    <source>
        <dbReference type="Proteomes" id="UP000479710"/>
    </source>
</evidence>
<keyword evidence="2" id="KW-1185">Reference proteome</keyword>
<organism evidence="1 2">
    <name type="scientific">Oryza meyeriana var. granulata</name>
    <dbReference type="NCBI Taxonomy" id="110450"/>
    <lineage>
        <taxon>Eukaryota</taxon>
        <taxon>Viridiplantae</taxon>
        <taxon>Streptophyta</taxon>
        <taxon>Embryophyta</taxon>
        <taxon>Tracheophyta</taxon>
        <taxon>Spermatophyta</taxon>
        <taxon>Magnoliopsida</taxon>
        <taxon>Liliopsida</taxon>
        <taxon>Poales</taxon>
        <taxon>Poaceae</taxon>
        <taxon>BOP clade</taxon>
        <taxon>Oryzoideae</taxon>
        <taxon>Oryzeae</taxon>
        <taxon>Oryzinae</taxon>
        <taxon>Oryza</taxon>
        <taxon>Oryza meyeriana</taxon>
    </lineage>
</organism>
<reference evidence="1 2" key="1">
    <citation type="submission" date="2019-11" db="EMBL/GenBank/DDBJ databases">
        <title>Whole genome sequence of Oryza granulata.</title>
        <authorList>
            <person name="Li W."/>
        </authorList>
    </citation>
    <scope>NUCLEOTIDE SEQUENCE [LARGE SCALE GENOMIC DNA]</scope>
    <source>
        <strain evidence="2">cv. Menghai</strain>
        <tissue evidence="1">Leaf</tissue>
    </source>
</reference>
<gene>
    <name evidence="1" type="ORF">E2562_015612</name>
</gene>
<protein>
    <submittedName>
        <fullName evidence="1">Uncharacterized protein</fullName>
    </submittedName>
</protein>
<dbReference type="OrthoDB" id="696691at2759"/>
<comment type="caution">
    <text evidence="1">The sequence shown here is derived from an EMBL/GenBank/DDBJ whole genome shotgun (WGS) entry which is preliminary data.</text>
</comment>
<dbReference type="EMBL" id="SPHZ02000003">
    <property type="protein sequence ID" value="KAF0925198.1"/>
    <property type="molecule type" value="Genomic_DNA"/>
</dbReference>
<sequence length="69" mass="7473">MKGFKMKLTVTQSSCSLSVSPQKFVKGNTYIVNIAIKGIIPGEAWWYIACEKLAEELIGVPALTLVASV</sequence>
<proteinExistence type="predicted"/>
<dbReference type="Proteomes" id="UP000479710">
    <property type="component" value="Unassembled WGS sequence"/>
</dbReference>
<evidence type="ECO:0000313" key="1">
    <source>
        <dbReference type="EMBL" id="KAF0925198.1"/>
    </source>
</evidence>
<dbReference type="AlphaFoldDB" id="A0A6G1EK64"/>
<accession>A0A6G1EK64</accession>
<name>A0A6G1EK64_9ORYZ</name>